<evidence type="ECO:0000313" key="1">
    <source>
        <dbReference type="EMBL" id="KAH7978914.1"/>
    </source>
</evidence>
<sequence>MKERLIYETSLLSHKQHMASLILDEAAIKPKCIYDWKSDVVFRIRDKPENGPPCIKNETLANRVLCFMLHGVTSSYKIPCSYYFTRQLSGRDLYAWTKDISAVEECGFVVIRIVTDNYSANGTMFKLMGNGSLSTVAKHPHDGERAMFLSFDPCHVFKNFRSKFLERELTVGTGIISGTLVQKLYEYQKKMTIKLARNLTRKHVYSSNLEKMNMLRAVQVFSPQVIAALEHLQQNSRRNSALFAFKDAISTINFMKVIKKWFDILDTTYKGIDCKMPIFRKNDDRLLWLQNEFCNYVKTIQDCSITTGVGSFTEETHNAILFNTKSTVEVAQFLLRRGVNYVPTRKLNILSRHYLENFGSCVEVTTRCTQEPLQQLWITL</sequence>
<evidence type="ECO:0000313" key="2">
    <source>
        <dbReference type="Proteomes" id="UP000821865"/>
    </source>
</evidence>
<accession>A0ACB8DXU7</accession>
<comment type="caution">
    <text evidence="1">The sequence shown here is derived from an EMBL/GenBank/DDBJ whole genome shotgun (WGS) entry which is preliminary data.</text>
</comment>
<protein>
    <submittedName>
        <fullName evidence="1">Uncharacterized protein</fullName>
    </submittedName>
</protein>
<organism evidence="1 2">
    <name type="scientific">Dermacentor silvarum</name>
    <name type="common">Tick</name>
    <dbReference type="NCBI Taxonomy" id="543639"/>
    <lineage>
        <taxon>Eukaryota</taxon>
        <taxon>Metazoa</taxon>
        <taxon>Ecdysozoa</taxon>
        <taxon>Arthropoda</taxon>
        <taxon>Chelicerata</taxon>
        <taxon>Arachnida</taxon>
        <taxon>Acari</taxon>
        <taxon>Parasitiformes</taxon>
        <taxon>Ixodida</taxon>
        <taxon>Ixodoidea</taxon>
        <taxon>Ixodidae</taxon>
        <taxon>Rhipicephalinae</taxon>
        <taxon>Dermacentor</taxon>
    </lineage>
</organism>
<keyword evidence="2" id="KW-1185">Reference proteome</keyword>
<dbReference type="Proteomes" id="UP000821865">
    <property type="component" value="Chromosome 1"/>
</dbReference>
<gene>
    <name evidence="1" type="ORF">HPB49_007343</name>
</gene>
<dbReference type="EMBL" id="CM023470">
    <property type="protein sequence ID" value="KAH7978914.1"/>
    <property type="molecule type" value="Genomic_DNA"/>
</dbReference>
<proteinExistence type="predicted"/>
<name>A0ACB8DXU7_DERSI</name>
<reference evidence="1" key="1">
    <citation type="submission" date="2020-05" db="EMBL/GenBank/DDBJ databases">
        <title>Large-scale comparative analyses of tick genomes elucidate their genetic diversity and vector capacities.</title>
        <authorList>
            <person name="Jia N."/>
            <person name="Wang J."/>
            <person name="Shi W."/>
            <person name="Du L."/>
            <person name="Sun Y."/>
            <person name="Zhan W."/>
            <person name="Jiang J."/>
            <person name="Wang Q."/>
            <person name="Zhang B."/>
            <person name="Ji P."/>
            <person name="Sakyi L.B."/>
            <person name="Cui X."/>
            <person name="Yuan T."/>
            <person name="Jiang B."/>
            <person name="Yang W."/>
            <person name="Lam T.T.-Y."/>
            <person name="Chang Q."/>
            <person name="Ding S."/>
            <person name="Wang X."/>
            <person name="Zhu J."/>
            <person name="Ruan X."/>
            <person name="Zhao L."/>
            <person name="Wei J."/>
            <person name="Que T."/>
            <person name="Du C."/>
            <person name="Cheng J."/>
            <person name="Dai P."/>
            <person name="Han X."/>
            <person name="Huang E."/>
            <person name="Gao Y."/>
            <person name="Liu J."/>
            <person name="Shao H."/>
            <person name="Ye R."/>
            <person name="Li L."/>
            <person name="Wei W."/>
            <person name="Wang X."/>
            <person name="Wang C."/>
            <person name="Yang T."/>
            <person name="Huo Q."/>
            <person name="Li W."/>
            <person name="Guo W."/>
            <person name="Chen H."/>
            <person name="Zhou L."/>
            <person name="Ni X."/>
            <person name="Tian J."/>
            <person name="Zhou Y."/>
            <person name="Sheng Y."/>
            <person name="Liu T."/>
            <person name="Pan Y."/>
            <person name="Xia L."/>
            <person name="Li J."/>
            <person name="Zhao F."/>
            <person name="Cao W."/>
        </authorList>
    </citation>
    <scope>NUCLEOTIDE SEQUENCE</scope>
    <source>
        <strain evidence="1">Dsil-2018</strain>
    </source>
</reference>